<evidence type="ECO:0000313" key="1">
    <source>
        <dbReference type="EMBL" id="MDM8563689.1"/>
    </source>
</evidence>
<proteinExistence type="predicted"/>
<keyword evidence="2" id="KW-1185">Reference proteome</keyword>
<dbReference type="EMBL" id="JAUCGM010000806">
    <property type="protein sequence ID" value="MDM8563689.1"/>
    <property type="molecule type" value="Genomic_DNA"/>
</dbReference>
<comment type="caution">
    <text evidence="1">The sequence shown here is derived from an EMBL/GenBank/DDBJ whole genome shotgun (WGS) entry which is preliminary data.</text>
</comment>
<name>A0ABT7VVT3_9GAMM</name>
<sequence length="298" mass="34396">MTDEKTIYNSWHVAFAEVLKVFFTPLNLSVLPEVPVMGKSPEVDILLFQRETLKWTIEQQERLPDGIRQSDARSVLLEFKYTESVDKSALIQAQAYDYFYKQHQALMDKDVQTFIVSAKKPRLKTREIWGYEQVLHEGVYKSNNELLKRIPLISLNELSDQRHNAYFKLFASHKVEREKAFKTLEREGLLPLLPEPLEMLLSGLRLLKGEKDMNLELTPTQVQEMGKIWGKRYLETLPVEKRLAGVKVADRLAGVKVADRLAGVKVADRLAGVKPEEVFSLFKPADIEAYLKHRKKTN</sequence>
<reference evidence="1" key="1">
    <citation type="submission" date="2023-06" db="EMBL/GenBank/DDBJ databases">
        <title>Uncultivated large filamentous bacteria from sulfidic sediments reveal new species and different genomic features in energy metabolism and defense.</title>
        <authorList>
            <person name="Fonseca A."/>
        </authorList>
    </citation>
    <scope>NUCLEOTIDE SEQUENCE</scope>
    <source>
        <strain evidence="1">HSG4</strain>
    </source>
</reference>
<dbReference type="Proteomes" id="UP001171945">
    <property type="component" value="Unassembled WGS sequence"/>
</dbReference>
<gene>
    <name evidence="1" type="ORF">QUF54_10080</name>
</gene>
<organism evidence="1 2">
    <name type="scientific">Candidatus Marithioploca araucensis</name>
    <dbReference type="NCBI Taxonomy" id="70273"/>
    <lineage>
        <taxon>Bacteria</taxon>
        <taxon>Pseudomonadati</taxon>
        <taxon>Pseudomonadota</taxon>
        <taxon>Gammaproteobacteria</taxon>
        <taxon>Thiotrichales</taxon>
        <taxon>Thiotrichaceae</taxon>
        <taxon>Candidatus Marithioploca</taxon>
    </lineage>
</organism>
<accession>A0ABT7VVT3</accession>
<evidence type="ECO:0000313" key="2">
    <source>
        <dbReference type="Proteomes" id="UP001171945"/>
    </source>
</evidence>
<protein>
    <submittedName>
        <fullName evidence="1">Uncharacterized protein</fullName>
    </submittedName>
</protein>